<sequence>MDIYSPFNHLQSPIWIFDFDHKQIIWANDKALPLWESTSHEELLSRDLSKDMSAAVEATLEEYRETFKQNKTIKTWWHLDPRKVGKNLLCNFSGITLPDGRIAMLVEVIGDESSLRCELAFSDCANLALLFDEHGDLVSANNVFTKNYGNDLHNLASFVGDSDIAKQWIHNARINQNLKHSRLCWTGQGHIWFNIEAKWLADKSQLLLQIVNITKEKENLQRERYNAEHDFLTGLMNRRGISSALKASHHFSLPYNLLFLDLDSFKLVNDTYGHAVGDKLLRAVAIRLLDTVKCRGLVARFGGDEFIIQIEERNTPNLELLTREIITALNRPFYIKNIGEISIGCSIGTAQYPKDADTFETLITQADMAMHCAKKHGRNCSYHFQPHLAETLYRKNALRHHLSQALEIKDFQLYYQPIIDLSTMMLKGFEALIRWYDDSLGHVSPAEFIPLAEETGQIVPIGSWVLRKACEQLAEWNQKYDTKLIMSINLSRAQLKLSLVEELVLIIEEYNIDPSQIALEITESAMLQEFSEAKPCLDAIAALGFELYLDDFGTGYSSLSQLQNLPISTVKLDQSFVQNEQDSGKAIVEATKAICNKLNLKVVAEGIETKQQLDYIQSCNFNYCQGYYFNKPLSVQDLENGILSSLLKHSDSIESETN</sequence>
<dbReference type="EMBL" id="DF196819">
    <property type="protein sequence ID" value="GAD30209.1"/>
    <property type="molecule type" value="Genomic_DNA"/>
</dbReference>
<feature type="coiled-coil region" evidence="1">
    <location>
        <begin position="203"/>
        <end position="230"/>
    </location>
</feature>
<evidence type="ECO:0000313" key="5">
    <source>
        <dbReference type="Proteomes" id="UP000030675"/>
    </source>
</evidence>
<dbReference type="Gene3D" id="3.30.70.270">
    <property type="match status" value="1"/>
</dbReference>
<proteinExistence type="predicted"/>
<dbReference type="InterPro" id="IPR029787">
    <property type="entry name" value="Nucleotide_cyclase"/>
</dbReference>
<dbReference type="AlphaFoldDB" id="A0A0U1P6N6"/>
<dbReference type="PANTHER" id="PTHR44757:SF2">
    <property type="entry name" value="BIOFILM ARCHITECTURE MAINTENANCE PROTEIN MBAA"/>
    <property type="match status" value="1"/>
</dbReference>
<dbReference type="InterPro" id="IPR052155">
    <property type="entry name" value="Biofilm_reg_signaling"/>
</dbReference>
<dbReference type="Pfam" id="PF00990">
    <property type="entry name" value="GGDEF"/>
    <property type="match status" value="1"/>
</dbReference>
<feature type="domain" description="EAL" evidence="2">
    <location>
        <begin position="395"/>
        <end position="646"/>
    </location>
</feature>
<dbReference type="PROSITE" id="PS50883">
    <property type="entry name" value="EAL"/>
    <property type="match status" value="1"/>
</dbReference>
<dbReference type="RefSeq" id="WP_023932830.1">
    <property type="nucleotide sequence ID" value="NZ_DF196819.1"/>
</dbReference>
<dbReference type="CDD" id="cd01949">
    <property type="entry name" value="GGDEF"/>
    <property type="match status" value="1"/>
</dbReference>
<evidence type="ECO:0000256" key="1">
    <source>
        <dbReference type="SAM" id="Coils"/>
    </source>
</evidence>
<dbReference type="SUPFAM" id="SSF55073">
    <property type="entry name" value="Nucleotide cyclase"/>
    <property type="match status" value="1"/>
</dbReference>
<dbReference type="PANTHER" id="PTHR44757">
    <property type="entry name" value="DIGUANYLATE CYCLASE DGCP"/>
    <property type="match status" value="1"/>
</dbReference>
<protein>
    <submittedName>
        <fullName evidence="4">Diguanylate cyclase domain protein</fullName>
    </submittedName>
</protein>
<dbReference type="SMART" id="SM00267">
    <property type="entry name" value="GGDEF"/>
    <property type="match status" value="1"/>
</dbReference>
<accession>A0A0U1P6N6</accession>
<evidence type="ECO:0000313" key="4">
    <source>
        <dbReference type="EMBL" id="GAD30209.1"/>
    </source>
</evidence>
<dbReference type="SMART" id="SM00052">
    <property type="entry name" value="EAL"/>
    <property type="match status" value="1"/>
</dbReference>
<dbReference type="SUPFAM" id="SSF141868">
    <property type="entry name" value="EAL domain-like"/>
    <property type="match status" value="1"/>
</dbReference>
<name>A0A0U1P6N6_PHOLE</name>
<feature type="domain" description="GGDEF" evidence="3">
    <location>
        <begin position="253"/>
        <end position="386"/>
    </location>
</feature>
<keyword evidence="1" id="KW-0175">Coiled coil</keyword>
<dbReference type="InterPro" id="IPR043128">
    <property type="entry name" value="Rev_trsase/Diguanyl_cyclase"/>
</dbReference>
<dbReference type="HOGENOM" id="CLU_000445_70_20_6"/>
<dbReference type="Gene3D" id="3.20.20.450">
    <property type="entry name" value="EAL domain"/>
    <property type="match status" value="1"/>
</dbReference>
<dbReference type="InterPro" id="IPR000160">
    <property type="entry name" value="GGDEF_dom"/>
</dbReference>
<dbReference type="CDD" id="cd01948">
    <property type="entry name" value="EAL"/>
    <property type="match status" value="1"/>
</dbReference>
<dbReference type="eggNOG" id="COG5001">
    <property type="taxonomic scope" value="Bacteria"/>
</dbReference>
<dbReference type="PROSITE" id="PS50887">
    <property type="entry name" value="GGDEF"/>
    <property type="match status" value="1"/>
</dbReference>
<dbReference type="InterPro" id="IPR001633">
    <property type="entry name" value="EAL_dom"/>
</dbReference>
<dbReference type="Proteomes" id="UP000030675">
    <property type="component" value="Unassembled WGS sequence"/>
</dbReference>
<dbReference type="NCBIfam" id="TIGR00254">
    <property type="entry name" value="GGDEF"/>
    <property type="match status" value="1"/>
</dbReference>
<evidence type="ECO:0000259" key="2">
    <source>
        <dbReference type="PROSITE" id="PS50883"/>
    </source>
</evidence>
<evidence type="ECO:0000259" key="3">
    <source>
        <dbReference type="PROSITE" id="PS50887"/>
    </source>
</evidence>
<organism evidence="4 5">
    <name type="scientific">Photobacterium leiognathi lrivu.4.1</name>
    <dbReference type="NCBI Taxonomy" id="1248232"/>
    <lineage>
        <taxon>Bacteria</taxon>
        <taxon>Pseudomonadati</taxon>
        <taxon>Pseudomonadota</taxon>
        <taxon>Gammaproteobacteria</taxon>
        <taxon>Vibrionales</taxon>
        <taxon>Vibrionaceae</taxon>
        <taxon>Photobacterium</taxon>
    </lineage>
</organism>
<dbReference type="Pfam" id="PF00563">
    <property type="entry name" value="EAL"/>
    <property type="match status" value="1"/>
</dbReference>
<gene>
    <name evidence="4" type="ORF">PLEI_1864</name>
</gene>
<reference evidence="5" key="1">
    <citation type="submission" date="2012-12" db="EMBL/GenBank/DDBJ databases">
        <title>Genome Sequence of Photobacterium leiognathi lrivu.4.1.</title>
        <authorList>
            <person name="Urbanczyk H."/>
            <person name="Ogura Y."/>
            <person name="Hayashi T."/>
            <person name="Dunlap P.V."/>
        </authorList>
    </citation>
    <scope>NUCLEOTIDE SEQUENCE [LARGE SCALE GENOMIC DNA]</scope>
    <source>
        <strain evidence="5">lrivu.4.1</strain>
    </source>
</reference>
<dbReference type="InterPro" id="IPR035919">
    <property type="entry name" value="EAL_sf"/>
</dbReference>